<dbReference type="GO" id="GO:0003700">
    <property type="term" value="F:DNA-binding transcription factor activity"/>
    <property type="evidence" value="ECO:0007669"/>
    <property type="project" value="InterPro"/>
</dbReference>
<dbReference type="AlphaFoldDB" id="A0A074U116"/>
<dbReference type="PROSITE" id="PS50931">
    <property type="entry name" value="HTH_LYSR"/>
    <property type="match status" value="1"/>
</dbReference>
<dbReference type="GO" id="GO:0043565">
    <property type="term" value="F:sequence-specific DNA binding"/>
    <property type="evidence" value="ECO:0007669"/>
    <property type="project" value="TreeGrafter"/>
</dbReference>
<dbReference type="EMBL" id="JHEH01000035">
    <property type="protein sequence ID" value="KEP68357.1"/>
    <property type="molecule type" value="Genomic_DNA"/>
</dbReference>
<sequence>MKEDASLDDLALFLAVAEAGGLSGAARATGASVPTLSRRMTALEAQLGIKLFARGKRGYALSARGRELAGELAELHALRARVRRFALRDSQARVRVTAGQWTSRFIALNIAQVWTPESLWLPEFVASNADADIARREVDIGIRNRRPTQSWLAGRKTIHLRYAPFARAQGIDGFVTLQSAQATTPSERWLRATHPERIVTTANSARLALDLARAGIGQIILPVFAATGYPDLVQSGPDIEALAHDEWLVSHHDARHDPPIRAALDALYQLLCDETLRLTRS</sequence>
<gene>
    <name evidence="3" type="ORF">DL1_12230</name>
</gene>
<evidence type="ECO:0000313" key="4">
    <source>
        <dbReference type="Proteomes" id="UP000027725"/>
    </source>
</evidence>
<feature type="domain" description="HTH lysR-type" evidence="2">
    <location>
        <begin position="1"/>
        <end position="62"/>
    </location>
</feature>
<evidence type="ECO:0000256" key="1">
    <source>
        <dbReference type="ARBA" id="ARBA00009437"/>
    </source>
</evidence>
<reference evidence="3 4" key="1">
    <citation type="submission" date="2014-03" db="EMBL/GenBank/DDBJ databases">
        <title>The draft genome sequence of Thioclava dalianensis DLFJ1-1.</title>
        <authorList>
            <person name="Lai Q."/>
            <person name="Shao Z."/>
        </authorList>
    </citation>
    <scope>NUCLEOTIDE SEQUENCE [LARGE SCALE GENOMIC DNA]</scope>
    <source>
        <strain evidence="3 4">DLFJ1-1</strain>
    </source>
</reference>
<protein>
    <submittedName>
        <fullName evidence="3">LysR family transcriptional regulator</fullName>
    </submittedName>
</protein>
<dbReference type="Proteomes" id="UP000027725">
    <property type="component" value="Unassembled WGS sequence"/>
</dbReference>
<dbReference type="STRING" id="1185766.SAMN05216224_10192"/>
<dbReference type="InterPro" id="IPR058163">
    <property type="entry name" value="LysR-type_TF_proteobact-type"/>
</dbReference>
<dbReference type="Gene3D" id="1.10.10.10">
    <property type="entry name" value="Winged helix-like DNA-binding domain superfamily/Winged helix DNA-binding domain"/>
    <property type="match status" value="1"/>
</dbReference>
<comment type="caution">
    <text evidence="3">The sequence shown here is derived from an EMBL/GenBank/DDBJ whole genome shotgun (WGS) entry which is preliminary data.</text>
</comment>
<name>A0A074U116_9RHOB</name>
<dbReference type="InterPro" id="IPR000847">
    <property type="entry name" value="LysR_HTH_N"/>
</dbReference>
<dbReference type="PANTHER" id="PTHR30537">
    <property type="entry name" value="HTH-TYPE TRANSCRIPTIONAL REGULATOR"/>
    <property type="match status" value="1"/>
</dbReference>
<accession>A0A074U116</accession>
<organism evidence="3 4">
    <name type="scientific">Thioclava dalianensis</name>
    <dbReference type="NCBI Taxonomy" id="1185766"/>
    <lineage>
        <taxon>Bacteria</taxon>
        <taxon>Pseudomonadati</taxon>
        <taxon>Pseudomonadota</taxon>
        <taxon>Alphaproteobacteria</taxon>
        <taxon>Rhodobacterales</taxon>
        <taxon>Paracoccaceae</taxon>
        <taxon>Thioclava</taxon>
    </lineage>
</organism>
<dbReference type="RefSeq" id="WP_038068742.1">
    <property type="nucleotide sequence ID" value="NZ_FOVB01000001.1"/>
</dbReference>
<dbReference type="PANTHER" id="PTHR30537:SF3">
    <property type="entry name" value="TRANSCRIPTIONAL REGULATORY PROTEIN"/>
    <property type="match status" value="1"/>
</dbReference>
<dbReference type="GO" id="GO:0006351">
    <property type="term" value="P:DNA-templated transcription"/>
    <property type="evidence" value="ECO:0007669"/>
    <property type="project" value="TreeGrafter"/>
</dbReference>
<dbReference type="Gene3D" id="3.40.190.290">
    <property type="match status" value="1"/>
</dbReference>
<dbReference type="InterPro" id="IPR036390">
    <property type="entry name" value="WH_DNA-bd_sf"/>
</dbReference>
<dbReference type="Pfam" id="PF00126">
    <property type="entry name" value="HTH_1"/>
    <property type="match status" value="1"/>
</dbReference>
<comment type="similarity">
    <text evidence="1">Belongs to the LysR transcriptional regulatory family.</text>
</comment>
<dbReference type="InterPro" id="IPR036388">
    <property type="entry name" value="WH-like_DNA-bd_sf"/>
</dbReference>
<dbReference type="eggNOG" id="COG0583">
    <property type="taxonomic scope" value="Bacteria"/>
</dbReference>
<proteinExistence type="inferred from homology"/>
<dbReference type="SUPFAM" id="SSF53850">
    <property type="entry name" value="Periplasmic binding protein-like II"/>
    <property type="match status" value="1"/>
</dbReference>
<evidence type="ECO:0000259" key="2">
    <source>
        <dbReference type="PROSITE" id="PS50931"/>
    </source>
</evidence>
<evidence type="ECO:0000313" key="3">
    <source>
        <dbReference type="EMBL" id="KEP68357.1"/>
    </source>
</evidence>
<keyword evidence="4" id="KW-1185">Reference proteome</keyword>
<dbReference type="OrthoDB" id="9796526at2"/>
<dbReference type="SUPFAM" id="SSF46785">
    <property type="entry name" value="Winged helix' DNA-binding domain"/>
    <property type="match status" value="1"/>
</dbReference>